<dbReference type="Proteomes" id="UP000008743">
    <property type="component" value="Unassembled WGS sequence"/>
</dbReference>
<evidence type="ECO:0000256" key="7">
    <source>
        <dbReference type="PIRSR" id="PIRSR610300-50"/>
    </source>
</evidence>
<dbReference type="EMBL" id="KE346360">
    <property type="protein sequence ID" value="KJE89371.1"/>
    <property type="molecule type" value="Genomic_DNA"/>
</dbReference>
<protein>
    <recommendedName>
        <fullName evidence="2 9">Cysteine dioxygenase</fullName>
        <ecNumber evidence="2 9">1.13.11.20</ecNumber>
    </recommendedName>
</protein>
<dbReference type="InterPro" id="IPR010300">
    <property type="entry name" value="CDO_1"/>
</dbReference>
<gene>
    <name evidence="10" type="ORF">CAOG_000855</name>
</gene>
<evidence type="ECO:0000256" key="6">
    <source>
        <dbReference type="ARBA" id="ARBA00023004"/>
    </source>
</evidence>
<evidence type="ECO:0000256" key="5">
    <source>
        <dbReference type="ARBA" id="ARBA00023002"/>
    </source>
</evidence>
<dbReference type="PANTHER" id="PTHR12918:SF1">
    <property type="entry name" value="CYSTEINE DIOXYGENASE TYPE 1"/>
    <property type="match status" value="1"/>
</dbReference>
<organism evidence="10 11">
    <name type="scientific">Capsaspora owczarzaki (strain ATCC 30864)</name>
    <dbReference type="NCBI Taxonomy" id="595528"/>
    <lineage>
        <taxon>Eukaryota</taxon>
        <taxon>Filasterea</taxon>
        <taxon>Capsaspora</taxon>
    </lineage>
</organism>
<reference evidence="11" key="1">
    <citation type="submission" date="2011-02" db="EMBL/GenBank/DDBJ databases">
        <title>The Genome Sequence of Capsaspora owczarzaki ATCC 30864.</title>
        <authorList>
            <person name="Russ C."/>
            <person name="Cuomo C."/>
            <person name="Burger G."/>
            <person name="Gray M.W."/>
            <person name="Holland P.W.H."/>
            <person name="King N."/>
            <person name="Lang F.B.F."/>
            <person name="Roger A.J."/>
            <person name="Ruiz-Trillo I."/>
            <person name="Young S.K."/>
            <person name="Zeng Q."/>
            <person name="Gargeya S."/>
            <person name="Alvarado L."/>
            <person name="Berlin A."/>
            <person name="Chapman S.B."/>
            <person name="Chen Z."/>
            <person name="Freedman E."/>
            <person name="Gellesch M."/>
            <person name="Goldberg J."/>
            <person name="Griggs A."/>
            <person name="Gujja S."/>
            <person name="Heilman E."/>
            <person name="Heiman D."/>
            <person name="Howarth C."/>
            <person name="Mehta T."/>
            <person name="Neiman D."/>
            <person name="Pearson M."/>
            <person name="Roberts A."/>
            <person name="Saif S."/>
            <person name="Shea T."/>
            <person name="Shenoy N."/>
            <person name="Sisk P."/>
            <person name="Stolte C."/>
            <person name="Sykes S."/>
            <person name="White J."/>
            <person name="Yandava C."/>
            <person name="Haas B."/>
            <person name="Nusbaum C."/>
            <person name="Birren B."/>
        </authorList>
    </citation>
    <scope>NUCLEOTIDE SEQUENCE</scope>
    <source>
        <strain evidence="11">ATCC 30864</strain>
    </source>
</reference>
<dbReference type="GO" id="GO:0017172">
    <property type="term" value="F:cysteine dioxygenase activity"/>
    <property type="evidence" value="ECO:0007669"/>
    <property type="project" value="UniProtKB-UniRule"/>
</dbReference>
<evidence type="ECO:0000256" key="9">
    <source>
        <dbReference type="RuleBase" id="RU366010"/>
    </source>
</evidence>
<keyword evidence="3 8" id="KW-0479">Metal-binding</keyword>
<dbReference type="PANTHER" id="PTHR12918">
    <property type="entry name" value="CYSTEINE DIOXYGENASE"/>
    <property type="match status" value="1"/>
</dbReference>
<evidence type="ECO:0000256" key="2">
    <source>
        <dbReference type="ARBA" id="ARBA00013133"/>
    </source>
</evidence>
<evidence type="ECO:0000313" key="10">
    <source>
        <dbReference type="EMBL" id="KJE89371.1"/>
    </source>
</evidence>
<evidence type="ECO:0000256" key="4">
    <source>
        <dbReference type="ARBA" id="ARBA00022964"/>
    </source>
</evidence>
<dbReference type="EC" id="1.13.11.20" evidence="2 9"/>
<dbReference type="PhylomeDB" id="A0A0D2U2C6"/>
<comment type="similarity">
    <text evidence="1 9">Belongs to the cysteine dioxygenase family.</text>
</comment>
<evidence type="ECO:0000256" key="1">
    <source>
        <dbReference type="ARBA" id="ARBA00006622"/>
    </source>
</evidence>
<accession>A0A0D2U2C6</accession>
<comment type="catalytic activity">
    <reaction evidence="9">
        <text>L-cysteine + O2 = 3-sulfino-L-alanine + H(+)</text>
        <dbReference type="Rhea" id="RHEA:20441"/>
        <dbReference type="ChEBI" id="CHEBI:15378"/>
        <dbReference type="ChEBI" id="CHEBI:15379"/>
        <dbReference type="ChEBI" id="CHEBI:35235"/>
        <dbReference type="ChEBI" id="CHEBI:61085"/>
        <dbReference type="EC" id="1.13.11.20"/>
    </reaction>
</comment>
<feature type="binding site" evidence="8">
    <location>
        <position position="81"/>
    </location>
    <ligand>
        <name>Fe cation</name>
        <dbReference type="ChEBI" id="CHEBI:24875"/>
        <note>catalytic</note>
    </ligand>
</feature>
<dbReference type="AlphaFoldDB" id="A0A0D2U2C6"/>
<keyword evidence="4 9" id="KW-0223">Dioxygenase</keyword>
<keyword evidence="5 9" id="KW-0560">Oxidoreductase</keyword>
<feature type="binding site" evidence="8">
    <location>
        <position position="139"/>
    </location>
    <ligand>
        <name>Fe cation</name>
        <dbReference type="ChEBI" id="CHEBI:24875"/>
        <note>catalytic</note>
    </ligand>
</feature>
<dbReference type="InterPro" id="IPR011051">
    <property type="entry name" value="RmlC_Cupin_sf"/>
</dbReference>
<evidence type="ECO:0000313" key="11">
    <source>
        <dbReference type="Proteomes" id="UP000008743"/>
    </source>
</evidence>
<dbReference type="OMA" id="NQVAYMA"/>
<dbReference type="GO" id="GO:0019448">
    <property type="term" value="P:L-cysteine catabolic process"/>
    <property type="evidence" value="ECO:0007669"/>
    <property type="project" value="TreeGrafter"/>
</dbReference>
<proteinExistence type="inferred from homology"/>
<dbReference type="RefSeq" id="XP_004365726.1">
    <property type="nucleotide sequence ID" value="XM_004365669.2"/>
</dbReference>
<sequence length="223" mass="24684">MDSTLSLEVMIQKLDVLMSQETVSVAAVNKLLESYDASRGDWQRYGQTFDAVRYTRTRVWGNKNYNLLVLAWDQGQGSAIHDHENSVCFMKILDGALTETRFSWAKSTGNEDDQEIRVVGSRTLQRNGVAFITDQIGLHAMNNKSNSDKCVSLHLYSPPFEECGVFGADGQALPRSKLTFCKDHAVKSLVPSSTEIAESVKRGCVFDQAEFEALAAAQAVPPQ</sequence>
<dbReference type="InParanoid" id="A0A0D2U2C6"/>
<dbReference type="GO" id="GO:0008198">
    <property type="term" value="F:ferrous iron binding"/>
    <property type="evidence" value="ECO:0007669"/>
    <property type="project" value="TreeGrafter"/>
</dbReference>
<dbReference type="CDD" id="cd10548">
    <property type="entry name" value="cupin_CDO"/>
    <property type="match status" value="1"/>
</dbReference>
<feature type="cross-link" description="3'-(S-cysteinyl)-tyrosine (Cys-Tyr)" evidence="7">
    <location>
        <begin position="88"/>
        <end position="156"/>
    </location>
</feature>
<evidence type="ECO:0000256" key="8">
    <source>
        <dbReference type="PIRSR" id="PIRSR610300-51"/>
    </source>
</evidence>
<dbReference type="Pfam" id="PF05995">
    <property type="entry name" value="CDO_I"/>
    <property type="match status" value="1"/>
</dbReference>
<comment type="cofactor">
    <cofactor evidence="9">
        <name>Fe cation</name>
        <dbReference type="ChEBI" id="CHEBI:24875"/>
    </cofactor>
    <text evidence="9">Binds 1 Fe cation per subunit.</text>
</comment>
<dbReference type="STRING" id="595528.A0A0D2U2C6"/>
<feature type="binding site" evidence="8">
    <location>
        <position position="83"/>
    </location>
    <ligand>
        <name>Fe cation</name>
        <dbReference type="ChEBI" id="CHEBI:24875"/>
        <note>catalytic</note>
    </ligand>
</feature>
<dbReference type="SUPFAM" id="SSF51182">
    <property type="entry name" value="RmlC-like cupins"/>
    <property type="match status" value="1"/>
</dbReference>
<name>A0A0D2U2C6_CAPO3</name>
<keyword evidence="7" id="KW-0883">Thioether bond</keyword>
<dbReference type="OrthoDB" id="543511at2759"/>
<dbReference type="Gene3D" id="2.60.120.10">
    <property type="entry name" value="Jelly Rolls"/>
    <property type="match status" value="1"/>
</dbReference>
<evidence type="ECO:0000256" key="3">
    <source>
        <dbReference type="ARBA" id="ARBA00022723"/>
    </source>
</evidence>
<dbReference type="InterPro" id="IPR014710">
    <property type="entry name" value="RmlC-like_jellyroll"/>
</dbReference>
<dbReference type="eggNOG" id="KOG4064">
    <property type="taxonomic scope" value="Eukaryota"/>
</dbReference>
<keyword evidence="11" id="KW-1185">Reference proteome</keyword>
<keyword evidence="6 8" id="KW-0408">Iron</keyword>